<accession>A0A9Q1GVG5</accession>
<reference evidence="4" key="1">
    <citation type="submission" date="2022-04" db="EMBL/GenBank/DDBJ databases">
        <title>Carnegiea gigantea Genome sequencing and assembly v2.</title>
        <authorList>
            <person name="Copetti D."/>
            <person name="Sanderson M.J."/>
            <person name="Burquez A."/>
            <person name="Wojciechowski M.F."/>
        </authorList>
    </citation>
    <scope>NUCLEOTIDE SEQUENCE</scope>
    <source>
        <strain evidence="4">SGP5-SGP5p</strain>
        <tissue evidence="4">Aerial part</tissue>
    </source>
</reference>
<feature type="repeat" description="PPR" evidence="3">
    <location>
        <begin position="200"/>
        <end position="234"/>
    </location>
</feature>
<comment type="similarity">
    <text evidence="1">Belongs to the PPR family. P subfamily.</text>
</comment>
<dbReference type="InterPro" id="IPR011990">
    <property type="entry name" value="TPR-like_helical_dom_sf"/>
</dbReference>
<dbReference type="Proteomes" id="UP001153076">
    <property type="component" value="Unassembled WGS sequence"/>
</dbReference>
<dbReference type="Gene3D" id="1.25.40.10">
    <property type="entry name" value="Tetratricopeptide repeat domain"/>
    <property type="match status" value="4"/>
</dbReference>
<dbReference type="Pfam" id="PF01535">
    <property type="entry name" value="PPR"/>
    <property type="match status" value="1"/>
</dbReference>
<feature type="repeat" description="PPR" evidence="3">
    <location>
        <begin position="387"/>
        <end position="421"/>
    </location>
</feature>
<organism evidence="4 5">
    <name type="scientific">Carnegiea gigantea</name>
    <dbReference type="NCBI Taxonomy" id="171969"/>
    <lineage>
        <taxon>Eukaryota</taxon>
        <taxon>Viridiplantae</taxon>
        <taxon>Streptophyta</taxon>
        <taxon>Embryophyta</taxon>
        <taxon>Tracheophyta</taxon>
        <taxon>Spermatophyta</taxon>
        <taxon>Magnoliopsida</taxon>
        <taxon>eudicotyledons</taxon>
        <taxon>Gunneridae</taxon>
        <taxon>Pentapetalae</taxon>
        <taxon>Caryophyllales</taxon>
        <taxon>Cactineae</taxon>
        <taxon>Cactaceae</taxon>
        <taxon>Cactoideae</taxon>
        <taxon>Echinocereeae</taxon>
        <taxon>Carnegiea</taxon>
    </lineage>
</organism>
<keyword evidence="5" id="KW-1185">Reference proteome</keyword>
<protein>
    <recommendedName>
        <fullName evidence="6">Pentatricopeptide repeat-containing protein</fullName>
    </recommendedName>
</protein>
<dbReference type="OrthoDB" id="185373at2759"/>
<feature type="repeat" description="PPR" evidence="3">
    <location>
        <begin position="597"/>
        <end position="631"/>
    </location>
</feature>
<dbReference type="PANTHER" id="PTHR47447">
    <property type="entry name" value="OS03G0856100 PROTEIN"/>
    <property type="match status" value="1"/>
</dbReference>
<dbReference type="EMBL" id="JAKOGI010001152">
    <property type="protein sequence ID" value="KAJ8427360.1"/>
    <property type="molecule type" value="Genomic_DNA"/>
</dbReference>
<feature type="repeat" description="PPR" evidence="3">
    <location>
        <begin position="458"/>
        <end position="492"/>
    </location>
</feature>
<dbReference type="Pfam" id="PF12854">
    <property type="entry name" value="PPR_1"/>
    <property type="match status" value="1"/>
</dbReference>
<comment type="caution">
    <text evidence="4">The sequence shown here is derived from an EMBL/GenBank/DDBJ whole genome shotgun (WGS) entry which is preliminary data.</text>
</comment>
<evidence type="ECO:0000313" key="4">
    <source>
        <dbReference type="EMBL" id="KAJ8427360.1"/>
    </source>
</evidence>
<feature type="repeat" description="PPR" evidence="3">
    <location>
        <begin position="348"/>
        <end position="382"/>
    </location>
</feature>
<dbReference type="PANTHER" id="PTHR47447:SF28">
    <property type="entry name" value="PENTACOTRIPEPTIDE-REPEAT REGION OF PRORP DOMAIN-CONTAINING PROTEIN"/>
    <property type="match status" value="1"/>
</dbReference>
<evidence type="ECO:0008006" key="6">
    <source>
        <dbReference type="Google" id="ProtNLM"/>
    </source>
</evidence>
<feature type="repeat" description="PPR" evidence="3">
    <location>
        <begin position="562"/>
        <end position="596"/>
    </location>
</feature>
<dbReference type="PROSITE" id="PS51375">
    <property type="entry name" value="PPR"/>
    <property type="match status" value="10"/>
</dbReference>
<dbReference type="InterPro" id="IPR002885">
    <property type="entry name" value="PPR_rpt"/>
</dbReference>
<feature type="repeat" description="PPR" evidence="3">
    <location>
        <begin position="493"/>
        <end position="523"/>
    </location>
</feature>
<name>A0A9Q1GVG5_9CARY</name>
<dbReference type="NCBIfam" id="TIGR00756">
    <property type="entry name" value="PPR"/>
    <property type="match status" value="9"/>
</dbReference>
<feature type="repeat" description="PPR" evidence="3">
    <location>
        <begin position="527"/>
        <end position="561"/>
    </location>
</feature>
<feature type="repeat" description="PPR" evidence="3">
    <location>
        <begin position="423"/>
        <end position="457"/>
    </location>
</feature>
<feature type="repeat" description="PPR" evidence="3">
    <location>
        <begin position="313"/>
        <end position="347"/>
    </location>
</feature>
<evidence type="ECO:0000256" key="1">
    <source>
        <dbReference type="ARBA" id="ARBA00007626"/>
    </source>
</evidence>
<proteinExistence type="inferred from homology"/>
<evidence type="ECO:0000313" key="5">
    <source>
        <dbReference type="Proteomes" id="UP001153076"/>
    </source>
</evidence>
<sequence>MSITSTAPKCSRLLRLLRIQNPNCRASFIHLATEKPSAHRLPKALPSSSPAPPPPSCSPFIAQLIEVLKSEDNGSSEENEKLVEILTSLGIHSLSSDQLLQITRRLPDASTALNFLQHLRSNSPCPDDDSLSSVFEAVFELASREPNSGDKLMELFNTSKQLNLPLTVCSATLLIRCFGKGKMVDKLMLVFNELEPRKRDCDVRNVLVDELLRNGCLDDALQVLDEMLQSNAQFPANENTRRIVFDGLFKGHKYERRMSEKEIVELVSKFGAHGLFPDSIRLTKWITKFCRIGECDSAWDLLHVMMDLDGPLEVASFNALLTGLEKNGQFKKMNLLMKEMKDKGILPNVVTMGISINHLCKSRRVDEALELFEKMRAGEVGVTIEPDVIIHNTLIDGLCKVGRLEEGLALMRRMKSENNCLPSTATYNCLIDGFCKAGELEKSVELFHEMGKDGVQPNVITVNSLVDGMCKHGRAGSALEFFKEMKEKGLEGNAVSYTALIGGFFAVNKINKAMELFDEMREKFTPDAVVYYTAISGLTLAGRMDDAYLVFSEMRKAGFQPDIGCYNVMINGFCKTNKIDKAHEMLKEMTRAGMKPDNFTYNTLISYFSKNGDLKTAHKMIEEACNPDYMTLEILTEWLPGVGEADKLRKFVQGYKISDSTRSCYPQFCGQSDLSKYR</sequence>
<dbReference type="SUPFAM" id="SSF81901">
    <property type="entry name" value="HCP-like"/>
    <property type="match status" value="1"/>
</dbReference>
<evidence type="ECO:0000256" key="3">
    <source>
        <dbReference type="PROSITE-ProRule" id="PRU00708"/>
    </source>
</evidence>
<dbReference type="Pfam" id="PF13812">
    <property type="entry name" value="PPR_3"/>
    <property type="match status" value="1"/>
</dbReference>
<gene>
    <name evidence="4" type="ORF">Cgig2_000489</name>
</gene>
<dbReference type="Pfam" id="PF13041">
    <property type="entry name" value="PPR_2"/>
    <property type="match status" value="3"/>
</dbReference>
<dbReference type="AlphaFoldDB" id="A0A9Q1GVG5"/>
<keyword evidence="2" id="KW-0677">Repeat</keyword>
<evidence type="ECO:0000256" key="2">
    <source>
        <dbReference type="ARBA" id="ARBA00022737"/>
    </source>
</evidence>